<reference evidence="2 4" key="2">
    <citation type="submission" date="2023-07" db="EMBL/GenBank/DDBJ databases">
        <title>Genomic Encyclopedia of Type Strains, Phase IV (KMG-IV): sequencing the most valuable type-strain genomes for metagenomic binning, comparative biology and taxonomic classification.</title>
        <authorList>
            <person name="Goeker M."/>
        </authorList>
    </citation>
    <scope>NUCLEOTIDE SEQUENCE [LARGE SCALE GENOMIC DNA]</scope>
    <source>
        <strain evidence="2 4">DSM 338</strain>
    </source>
</reference>
<reference evidence="1" key="1">
    <citation type="submission" date="2022-12" db="EMBL/GenBank/DDBJ databases">
        <title>Reference genome sequencing for broad-spectrum identification of bacterial and archaeal isolates by mass spectrometry.</title>
        <authorList>
            <person name="Sekiguchi Y."/>
            <person name="Tourlousse D.M."/>
        </authorList>
    </citation>
    <scope>NUCLEOTIDE SEQUENCE</scope>
    <source>
        <strain evidence="1">301</strain>
    </source>
</reference>
<sequence>MSAPLFTASGNAVFREPDVSQGTKMQLGFKVLTVAPYLKTDDGSSPAEEIARLLNLGTAASAMVEQLKVARATFDVAYEADGSIMAISSGNEALRTLVVVIDAVIAKAEGRL</sequence>
<keyword evidence="4" id="KW-1185">Reference proteome</keyword>
<dbReference type="Proteomes" id="UP001245370">
    <property type="component" value="Unassembled WGS sequence"/>
</dbReference>
<dbReference type="AlphaFoldDB" id="A0A9W6CSH7"/>
<protein>
    <submittedName>
        <fullName evidence="1">Uncharacterized protein</fullName>
    </submittedName>
</protein>
<evidence type="ECO:0000313" key="2">
    <source>
        <dbReference type="EMBL" id="MDR6331951.1"/>
    </source>
</evidence>
<dbReference type="EMBL" id="JAVDPY010000001">
    <property type="protein sequence ID" value="MDR6331951.1"/>
    <property type="molecule type" value="Genomic_DNA"/>
</dbReference>
<dbReference type="EMBL" id="BSDO01000022">
    <property type="protein sequence ID" value="GLI25615.1"/>
    <property type="molecule type" value="Genomic_DNA"/>
</dbReference>
<dbReference type="GeneID" id="95766061"/>
<dbReference type="RefSeq" id="WP_281810101.1">
    <property type="nucleotide sequence ID" value="NZ_BSDO01000022.1"/>
</dbReference>
<organism evidence="1 3">
    <name type="scientific">Xanthobacter flavus</name>
    <dbReference type="NCBI Taxonomy" id="281"/>
    <lineage>
        <taxon>Bacteria</taxon>
        <taxon>Pseudomonadati</taxon>
        <taxon>Pseudomonadota</taxon>
        <taxon>Alphaproteobacteria</taxon>
        <taxon>Hyphomicrobiales</taxon>
        <taxon>Xanthobacteraceae</taxon>
        <taxon>Xanthobacter</taxon>
    </lineage>
</organism>
<name>A0A9W6CSH7_XANFL</name>
<proteinExistence type="predicted"/>
<evidence type="ECO:0000313" key="3">
    <source>
        <dbReference type="Proteomes" id="UP001144397"/>
    </source>
</evidence>
<gene>
    <name evidence="2" type="ORF">GGQ86_000398</name>
    <name evidence="1" type="ORF">XFLAVUS301_52890</name>
</gene>
<accession>A0A9W6CSH7</accession>
<evidence type="ECO:0000313" key="1">
    <source>
        <dbReference type="EMBL" id="GLI25615.1"/>
    </source>
</evidence>
<comment type="caution">
    <text evidence="1">The sequence shown here is derived from an EMBL/GenBank/DDBJ whole genome shotgun (WGS) entry which is preliminary data.</text>
</comment>
<evidence type="ECO:0000313" key="4">
    <source>
        <dbReference type="Proteomes" id="UP001245370"/>
    </source>
</evidence>
<dbReference type="Proteomes" id="UP001144397">
    <property type="component" value="Unassembled WGS sequence"/>
</dbReference>